<keyword evidence="2" id="KW-0378">Hydrolase</keyword>
<reference evidence="2" key="1">
    <citation type="submission" date="2024-07" db="EMBL/GenBank/DDBJ databases">
        <authorList>
            <person name="Kim Y.J."/>
            <person name="Jeong J.Y."/>
        </authorList>
    </citation>
    <scope>NUCLEOTIDE SEQUENCE</scope>
    <source>
        <strain evidence="2">GIHE-MW2</strain>
    </source>
</reference>
<dbReference type="GO" id="GO:0005524">
    <property type="term" value="F:ATP binding"/>
    <property type="evidence" value="ECO:0007669"/>
    <property type="project" value="InterPro"/>
</dbReference>
<proteinExistence type="predicted"/>
<keyword evidence="2" id="KW-0547">Nucleotide-binding</keyword>
<dbReference type="GO" id="GO:0003676">
    <property type="term" value="F:nucleic acid binding"/>
    <property type="evidence" value="ECO:0007669"/>
    <property type="project" value="InterPro"/>
</dbReference>
<dbReference type="InterPro" id="IPR006555">
    <property type="entry name" value="ATP-dep_Helicase_C"/>
</dbReference>
<keyword evidence="2" id="KW-0067">ATP-binding</keyword>
<dbReference type="GO" id="GO:0016818">
    <property type="term" value="F:hydrolase activity, acting on acid anhydrides, in phosphorus-containing anhydrides"/>
    <property type="evidence" value="ECO:0007669"/>
    <property type="project" value="InterPro"/>
</dbReference>
<evidence type="ECO:0000259" key="1">
    <source>
        <dbReference type="Pfam" id="PF13307"/>
    </source>
</evidence>
<dbReference type="EMBL" id="CP159837">
    <property type="protein sequence ID" value="XCM40210.1"/>
    <property type="molecule type" value="Genomic_DNA"/>
</dbReference>
<evidence type="ECO:0000313" key="2">
    <source>
        <dbReference type="EMBL" id="XCM40210.1"/>
    </source>
</evidence>
<protein>
    <submittedName>
        <fullName evidence="2">Helicase C-terminal domain-containing protein</fullName>
    </submittedName>
</protein>
<keyword evidence="2" id="KW-0347">Helicase</keyword>
<accession>A0AAU8JQ48</accession>
<dbReference type="RefSeq" id="WP_054466873.1">
    <property type="nucleotide sequence ID" value="NZ_CP159837.1"/>
</dbReference>
<gene>
    <name evidence="2" type="ORF">ABWT76_004165</name>
</gene>
<dbReference type="GO" id="GO:0004386">
    <property type="term" value="F:helicase activity"/>
    <property type="evidence" value="ECO:0007669"/>
    <property type="project" value="UniProtKB-KW"/>
</dbReference>
<dbReference type="GO" id="GO:0006139">
    <property type="term" value="P:nucleobase-containing compound metabolic process"/>
    <property type="evidence" value="ECO:0007669"/>
    <property type="project" value="InterPro"/>
</dbReference>
<sequence>MIEVEVHQQLRAFLRSQAEPYWPHHLTMGRLVARALRLGRSALIQTGVPSVGFYGRHRLSYLMPILMWSSPAILVAPDSVQQRLQFVEIPQLQQWIGTHKTIRTGDRWPGEDFPGLLIISPESWLADRLSDSGRLPRGVPTILDCADQLEQSARQQLSFSLNESDWNQLLLARPDRAETIRQVRVKLTHSLFQHPANPYQCYLLDQTEQEILQDLLNALEFSPQTDSGSISDRGKVLSLPDNWHLFWQQFHPHNAAQEGNSAIDRSSLLWAEVNRDRGQFTLSSGPIEVASALANVWPQQPVVLIGGALDLDSDASIYRQKVGLGDLTCVKFSVDRQNEIIQLYLPERIPMPNTPQFQGVLLEQLRQLLCISASAKGLTVIVVDDVPLKARLGSILAAEFGSRVQVEKPPENDQGILVTGWEYWCQHPPSFFPPPKLLAIATLPIPSLENPLVAGRVAYYKQNRQDWFRLYLLPTALNTLQQAIAPLRQTQGVVALLDNRTLHRTYGKEVLAALSPYARIDYLDITCFGDAKNN</sequence>
<feature type="domain" description="ATP-dependent helicase C-terminal" evidence="1">
    <location>
        <begin position="437"/>
        <end position="516"/>
    </location>
</feature>
<dbReference type="AlphaFoldDB" id="A0AAU8JQ48"/>
<organism evidence="2">
    <name type="scientific">Planktothricoides raciborskii GIHE-MW2</name>
    <dbReference type="NCBI Taxonomy" id="2792601"/>
    <lineage>
        <taxon>Bacteria</taxon>
        <taxon>Bacillati</taxon>
        <taxon>Cyanobacteriota</taxon>
        <taxon>Cyanophyceae</taxon>
        <taxon>Oscillatoriophycideae</taxon>
        <taxon>Oscillatoriales</taxon>
        <taxon>Oscillatoriaceae</taxon>
        <taxon>Planktothricoides</taxon>
    </lineage>
</organism>
<dbReference type="Pfam" id="PF13307">
    <property type="entry name" value="Helicase_C_2"/>
    <property type="match status" value="1"/>
</dbReference>
<name>A0AAU8JQ48_9CYAN</name>